<dbReference type="AlphaFoldDB" id="F4RAA6"/>
<feature type="region of interest" description="Disordered" evidence="1">
    <location>
        <begin position="106"/>
        <end position="179"/>
    </location>
</feature>
<feature type="compositionally biased region" description="Low complexity" evidence="1">
    <location>
        <begin position="170"/>
        <end position="179"/>
    </location>
</feature>
<dbReference type="VEuPathDB" id="FungiDB:MELLADRAFT_60155"/>
<accession>F4RAA6</accession>
<protein>
    <submittedName>
        <fullName evidence="2">Uncharacterized protein</fullName>
    </submittedName>
</protein>
<evidence type="ECO:0000256" key="1">
    <source>
        <dbReference type="SAM" id="MobiDB-lite"/>
    </source>
</evidence>
<feature type="compositionally biased region" description="Polar residues" evidence="1">
    <location>
        <begin position="1"/>
        <end position="40"/>
    </location>
</feature>
<proteinExistence type="predicted"/>
<dbReference type="RefSeq" id="XP_007406283.1">
    <property type="nucleotide sequence ID" value="XM_007406221.1"/>
</dbReference>
<name>F4RAA6_MELLP</name>
<organism evidence="3">
    <name type="scientific">Melampsora larici-populina (strain 98AG31 / pathotype 3-4-7)</name>
    <name type="common">Poplar leaf rust fungus</name>
    <dbReference type="NCBI Taxonomy" id="747676"/>
    <lineage>
        <taxon>Eukaryota</taxon>
        <taxon>Fungi</taxon>
        <taxon>Dikarya</taxon>
        <taxon>Basidiomycota</taxon>
        <taxon>Pucciniomycotina</taxon>
        <taxon>Pucciniomycetes</taxon>
        <taxon>Pucciniales</taxon>
        <taxon>Melampsoraceae</taxon>
        <taxon>Melampsora</taxon>
    </lineage>
</organism>
<dbReference type="KEGG" id="mlr:MELLADRAFT_60155"/>
<sequence>MSSTQPTNQPLDQPQDHTTVTSNVEHQSTPSHRTSEQTQRPAGLGEVLRRTGGFRPNPNPSLTKTSNSNDTEDIQRIHSLLIAPGFPTAERLDEISKLWDSIGQKRGLQLKNHTDSSTRTQTSSNDIINPDDIMSSSQSNHTSLGQTNNPVDGNPNDQSTPALPGHEESQSTTTQSSSN</sequence>
<reference evidence="3" key="1">
    <citation type="journal article" date="2011" name="Proc. Natl. Acad. Sci. U.S.A.">
        <title>Obligate biotrophy features unraveled by the genomic analysis of rust fungi.</title>
        <authorList>
            <person name="Duplessis S."/>
            <person name="Cuomo C.A."/>
            <person name="Lin Y.-C."/>
            <person name="Aerts A."/>
            <person name="Tisserant E."/>
            <person name="Veneault-Fourrey C."/>
            <person name="Joly D.L."/>
            <person name="Hacquard S."/>
            <person name="Amselem J."/>
            <person name="Cantarel B.L."/>
            <person name="Chiu R."/>
            <person name="Coutinho P.M."/>
            <person name="Feau N."/>
            <person name="Field M."/>
            <person name="Frey P."/>
            <person name="Gelhaye E."/>
            <person name="Goldberg J."/>
            <person name="Grabherr M.G."/>
            <person name="Kodira C.D."/>
            <person name="Kohler A."/>
            <person name="Kuees U."/>
            <person name="Lindquist E.A."/>
            <person name="Lucas S.M."/>
            <person name="Mago R."/>
            <person name="Mauceli E."/>
            <person name="Morin E."/>
            <person name="Murat C."/>
            <person name="Pangilinan J.L."/>
            <person name="Park R."/>
            <person name="Pearson M."/>
            <person name="Quesneville H."/>
            <person name="Rouhier N."/>
            <person name="Sakthikumar S."/>
            <person name="Salamov A.A."/>
            <person name="Schmutz J."/>
            <person name="Selles B."/>
            <person name="Shapiro H."/>
            <person name="Tanguay P."/>
            <person name="Tuskan G.A."/>
            <person name="Henrissat B."/>
            <person name="Van de Peer Y."/>
            <person name="Rouze P."/>
            <person name="Ellis J.G."/>
            <person name="Dodds P.N."/>
            <person name="Schein J.E."/>
            <person name="Zhong S."/>
            <person name="Hamelin R.C."/>
            <person name="Grigoriev I.V."/>
            <person name="Szabo L.J."/>
            <person name="Martin F."/>
        </authorList>
    </citation>
    <scope>NUCLEOTIDE SEQUENCE [LARGE SCALE GENOMIC DNA]</scope>
    <source>
        <strain evidence="3">98AG31 / pathotype 3-4-7</strain>
    </source>
</reference>
<dbReference type="InParanoid" id="F4RAA6"/>
<dbReference type="GeneID" id="18929494"/>
<feature type="compositionally biased region" description="Polar residues" evidence="1">
    <location>
        <begin position="60"/>
        <end position="69"/>
    </location>
</feature>
<dbReference type="EMBL" id="GL883094">
    <property type="protein sequence ID" value="EGG10814.1"/>
    <property type="molecule type" value="Genomic_DNA"/>
</dbReference>
<evidence type="ECO:0000313" key="3">
    <source>
        <dbReference type="Proteomes" id="UP000001072"/>
    </source>
</evidence>
<gene>
    <name evidence="2" type="ORF">MELLADRAFT_60155</name>
</gene>
<feature type="compositionally biased region" description="Polar residues" evidence="1">
    <location>
        <begin position="134"/>
        <end position="161"/>
    </location>
</feature>
<dbReference type="Proteomes" id="UP000001072">
    <property type="component" value="Unassembled WGS sequence"/>
</dbReference>
<feature type="compositionally biased region" description="Polar residues" evidence="1">
    <location>
        <begin position="115"/>
        <end position="127"/>
    </location>
</feature>
<dbReference type="HOGENOM" id="CLU_1503745_0_0_1"/>
<feature type="region of interest" description="Disordered" evidence="1">
    <location>
        <begin position="1"/>
        <end position="71"/>
    </location>
</feature>
<evidence type="ECO:0000313" key="2">
    <source>
        <dbReference type="EMBL" id="EGG10814.1"/>
    </source>
</evidence>
<keyword evidence="3" id="KW-1185">Reference proteome</keyword>